<evidence type="ECO:0000259" key="1">
    <source>
        <dbReference type="Pfam" id="PF01370"/>
    </source>
</evidence>
<dbReference type="EMBL" id="JAGMWN010000006">
    <property type="protein sequence ID" value="MBP5857963.1"/>
    <property type="molecule type" value="Genomic_DNA"/>
</dbReference>
<reference evidence="2" key="1">
    <citation type="submission" date="2021-04" db="EMBL/GenBank/DDBJ databases">
        <authorList>
            <person name="Zhang D.-C."/>
        </authorList>
    </citation>
    <scope>NUCLEOTIDE SEQUENCE</scope>
    <source>
        <strain evidence="2">CGMCC 1.15697</strain>
    </source>
</reference>
<gene>
    <name evidence="2" type="ORF">KAJ83_13165</name>
</gene>
<dbReference type="Gene3D" id="3.40.50.720">
    <property type="entry name" value="NAD(P)-binding Rossmann-like Domain"/>
    <property type="match status" value="1"/>
</dbReference>
<dbReference type="RefSeq" id="WP_210682554.1">
    <property type="nucleotide sequence ID" value="NZ_JAGMWN010000006.1"/>
</dbReference>
<dbReference type="Pfam" id="PF01370">
    <property type="entry name" value="Epimerase"/>
    <property type="match status" value="1"/>
</dbReference>
<evidence type="ECO:0000313" key="3">
    <source>
        <dbReference type="Proteomes" id="UP000672602"/>
    </source>
</evidence>
<dbReference type="SUPFAM" id="SSF51735">
    <property type="entry name" value="NAD(P)-binding Rossmann-fold domains"/>
    <property type="match status" value="1"/>
</dbReference>
<evidence type="ECO:0000313" key="2">
    <source>
        <dbReference type="EMBL" id="MBP5857963.1"/>
    </source>
</evidence>
<dbReference type="AlphaFoldDB" id="A0A8J7SJS9"/>
<accession>A0A8J7SJS9</accession>
<dbReference type="CDD" id="cd05271">
    <property type="entry name" value="NDUFA9_like_SDR_a"/>
    <property type="match status" value="1"/>
</dbReference>
<dbReference type="PANTHER" id="PTHR12126:SF11">
    <property type="entry name" value="NADH DEHYDROGENASE [UBIQUINONE] 1 ALPHA SUBCOMPLEX SUBUNIT 9, MITOCHONDRIAL"/>
    <property type="match status" value="1"/>
</dbReference>
<dbReference type="InterPro" id="IPR001509">
    <property type="entry name" value="Epimerase_deHydtase"/>
</dbReference>
<dbReference type="InterPro" id="IPR036291">
    <property type="entry name" value="NAD(P)-bd_dom_sf"/>
</dbReference>
<protein>
    <submittedName>
        <fullName evidence="2">Complex I NDUFA9 subunit family protein</fullName>
    </submittedName>
</protein>
<name>A0A8J7SJS9_9PROT</name>
<dbReference type="InterPro" id="IPR051207">
    <property type="entry name" value="ComplexI_NDUFA9_subunit"/>
</dbReference>
<proteinExistence type="predicted"/>
<dbReference type="FunFam" id="3.40.50.720:FF:000702">
    <property type="entry name" value="NADH dehydrogenase (Ubiquinone)"/>
    <property type="match status" value="1"/>
</dbReference>
<comment type="caution">
    <text evidence="2">The sequence shown here is derived from an EMBL/GenBank/DDBJ whole genome shotgun (WGS) entry which is preliminary data.</text>
</comment>
<dbReference type="GO" id="GO:0044877">
    <property type="term" value="F:protein-containing complex binding"/>
    <property type="evidence" value="ECO:0007669"/>
    <property type="project" value="TreeGrafter"/>
</dbReference>
<dbReference type="PANTHER" id="PTHR12126">
    <property type="entry name" value="NADH-UBIQUINONE OXIDOREDUCTASE 39 KDA SUBUNIT-RELATED"/>
    <property type="match status" value="1"/>
</dbReference>
<dbReference type="Proteomes" id="UP000672602">
    <property type="component" value="Unassembled WGS sequence"/>
</dbReference>
<organism evidence="2 3">
    <name type="scientific">Marivibrio halodurans</name>
    <dbReference type="NCBI Taxonomy" id="2039722"/>
    <lineage>
        <taxon>Bacteria</taxon>
        <taxon>Pseudomonadati</taxon>
        <taxon>Pseudomonadota</taxon>
        <taxon>Alphaproteobacteria</taxon>
        <taxon>Rhodospirillales</taxon>
        <taxon>Rhodospirillaceae</taxon>
        <taxon>Marivibrio</taxon>
    </lineage>
</organism>
<feature type="domain" description="NAD-dependent epimerase/dehydratase" evidence="1">
    <location>
        <begin position="6"/>
        <end position="215"/>
    </location>
</feature>
<keyword evidence="3" id="KW-1185">Reference proteome</keyword>
<sequence>MTVQLVTIFGGSGFIGRQIVRELARLGCQIRVAVRDPHGALPLKPCGDVGQITPIQANVASERQVKAACEGADAVINLVGILHEKGGRGFEAMHVQAARRIAEAAKAGGAGRFVQMSALGASTESPARYAQSKARGEAAVREVVPDAVVLRPSVVFGPEDNFFNRFAQLMRFSPIMPLIGGGQQKFQPVYVGDVADALRMATLERAMAGETYELGGPNIYSFQELLELIMAETDRHVGLVPLPFELARLQAALLELLPVPPLTRDQVELLRADNICTGRHPGLRDLGIAPTAPELILPSYLDVYRKGGRFKRMRPV</sequence>